<feature type="chain" id="PRO_5039710636" evidence="1">
    <location>
        <begin position="21"/>
        <end position="213"/>
    </location>
</feature>
<dbReference type="KEGG" id="dpf:ON006_11620"/>
<feature type="signal peptide" evidence="1">
    <location>
        <begin position="1"/>
        <end position="20"/>
    </location>
</feature>
<gene>
    <name evidence="2" type="ORF">ON006_11620</name>
</gene>
<protein>
    <submittedName>
        <fullName evidence="2">Uncharacterized protein</fullName>
    </submittedName>
</protein>
<evidence type="ECO:0000256" key="1">
    <source>
        <dbReference type="SAM" id="SignalP"/>
    </source>
</evidence>
<name>A0A9E8NGK8_9BACT</name>
<evidence type="ECO:0000313" key="3">
    <source>
        <dbReference type="Proteomes" id="UP001164653"/>
    </source>
</evidence>
<accession>A0A9E8NGK8</accession>
<keyword evidence="3" id="KW-1185">Reference proteome</keyword>
<dbReference type="RefSeq" id="WP_244819955.1">
    <property type="nucleotide sequence ID" value="NZ_CP112998.1"/>
</dbReference>
<reference evidence="2" key="1">
    <citation type="submission" date="2022-11" db="EMBL/GenBank/DDBJ databases">
        <title>Dyadobacter pollutisoli sp. nov., isolated from plastic dumped soil.</title>
        <authorList>
            <person name="Kim J.M."/>
            <person name="Kim K.R."/>
            <person name="Lee J.K."/>
            <person name="Hao L."/>
            <person name="Jeon C.O."/>
        </authorList>
    </citation>
    <scope>NUCLEOTIDE SEQUENCE</scope>
    <source>
        <strain evidence="2">U1</strain>
    </source>
</reference>
<keyword evidence="1" id="KW-0732">Signal</keyword>
<evidence type="ECO:0000313" key="2">
    <source>
        <dbReference type="EMBL" id="WAC14586.1"/>
    </source>
</evidence>
<proteinExistence type="predicted"/>
<dbReference type="Proteomes" id="UP001164653">
    <property type="component" value="Chromosome"/>
</dbReference>
<dbReference type="AlphaFoldDB" id="A0A9E8NGK8"/>
<organism evidence="2 3">
    <name type="scientific">Dyadobacter pollutisoli</name>
    <dbReference type="NCBI Taxonomy" id="2910158"/>
    <lineage>
        <taxon>Bacteria</taxon>
        <taxon>Pseudomonadati</taxon>
        <taxon>Bacteroidota</taxon>
        <taxon>Cytophagia</taxon>
        <taxon>Cytophagales</taxon>
        <taxon>Spirosomataceae</taxon>
        <taxon>Dyadobacter</taxon>
    </lineage>
</organism>
<sequence length="213" mass="23647">MKKLTLSIILLACTCLITWAQTSGNTPLDGVVKKLDQAKTVADYQSLEKTFVQIGNAAKTDWLPYYYAAFCNAKTGFLLQDDGEKIEPFSVKGEAQIKKSESLADKADKKALAEIYVVQSMIYRTKVFINPMTMGREFGTLSDQFLKKAQALDPENPRGMYVQAWTKFYTPKLWGGDKGLAKELAGKVSQQLSNVVFSTAPHWGKAESDALLK</sequence>
<dbReference type="EMBL" id="CP112998">
    <property type="protein sequence ID" value="WAC14586.1"/>
    <property type="molecule type" value="Genomic_DNA"/>
</dbReference>